<dbReference type="EMBL" id="CP036289">
    <property type="protein sequence ID" value="QDU77150.1"/>
    <property type="molecule type" value="Genomic_DNA"/>
</dbReference>
<gene>
    <name evidence="2" type="ORF">Pan97_42120</name>
</gene>
<dbReference type="Proteomes" id="UP000318626">
    <property type="component" value="Chromosome"/>
</dbReference>
<dbReference type="AlphaFoldDB" id="A0A518CD48"/>
<feature type="domain" description="DinB-like" evidence="1">
    <location>
        <begin position="11"/>
        <end position="152"/>
    </location>
</feature>
<dbReference type="Pfam" id="PF12867">
    <property type="entry name" value="DinB_2"/>
    <property type="match status" value="1"/>
</dbReference>
<sequence length="166" mass="18440">MESKQQLTHSLRTAYSITLPLLEDLQDAPMTPPTAHGGNHPTWLAGHLAHSVGFLLWDVMQAKPNPLAQWNELFQGGSQPQSNKAVYPAYEEILSKFKSMHEEAFALLETLSESDLEQPSKNPPPNFEEVFGTWRQCFSALALHLANHRGQAAVCRTALGREPLLA</sequence>
<accession>A0A518CD48</accession>
<proteinExistence type="predicted"/>
<keyword evidence="3" id="KW-1185">Reference proteome</keyword>
<dbReference type="RefSeq" id="WP_165698874.1">
    <property type="nucleotide sequence ID" value="NZ_CP036289.1"/>
</dbReference>
<dbReference type="InterPro" id="IPR034660">
    <property type="entry name" value="DinB/YfiT-like"/>
</dbReference>
<dbReference type="SUPFAM" id="SSF109854">
    <property type="entry name" value="DinB/YfiT-like putative metalloenzymes"/>
    <property type="match status" value="1"/>
</dbReference>
<dbReference type="Gene3D" id="1.20.120.450">
    <property type="entry name" value="dinb family like domain"/>
    <property type="match status" value="1"/>
</dbReference>
<evidence type="ECO:0000313" key="2">
    <source>
        <dbReference type="EMBL" id="QDU77150.1"/>
    </source>
</evidence>
<name>A0A518CD48_9BACT</name>
<evidence type="ECO:0000313" key="3">
    <source>
        <dbReference type="Proteomes" id="UP000318626"/>
    </source>
</evidence>
<reference evidence="3" key="1">
    <citation type="submission" date="2019-02" db="EMBL/GenBank/DDBJ databases">
        <title>Deep-cultivation of Planctomycetes and their phenomic and genomic characterization uncovers novel biology.</title>
        <authorList>
            <person name="Wiegand S."/>
            <person name="Jogler M."/>
            <person name="Boedeker C."/>
            <person name="Pinto D."/>
            <person name="Vollmers J."/>
            <person name="Rivas-Marin E."/>
            <person name="Kohn T."/>
            <person name="Peeters S.H."/>
            <person name="Heuer A."/>
            <person name="Rast P."/>
            <person name="Oberbeckmann S."/>
            <person name="Bunk B."/>
            <person name="Jeske O."/>
            <person name="Meyerdierks A."/>
            <person name="Storesund J.E."/>
            <person name="Kallscheuer N."/>
            <person name="Luecker S."/>
            <person name="Lage O.M."/>
            <person name="Pohl T."/>
            <person name="Merkel B.J."/>
            <person name="Hornburger P."/>
            <person name="Mueller R.-W."/>
            <person name="Bruemmer F."/>
            <person name="Labrenz M."/>
            <person name="Spormann A.M."/>
            <person name="Op den Camp H."/>
            <person name="Overmann J."/>
            <person name="Amann R."/>
            <person name="Jetten M.S.M."/>
            <person name="Mascher T."/>
            <person name="Medema M.H."/>
            <person name="Devos D.P."/>
            <person name="Kaster A.-K."/>
            <person name="Ovreas L."/>
            <person name="Rohde M."/>
            <person name="Galperin M.Y."/>
            <person name="Jogler C."/>
        </authorList>
    </citation>
    <scope>NUCLEOTIDE SEQUENCE [LARGE SCALE GENOMIC DNA]</scope>
    <source>
        <strain evidence="3">Pan97</strain>
    </source>
</reference>
<evidence type="ECO:0000259" key="1">
    <source>
        <dbReference type="Pfam" id="PF12867"/>
    </source>
</evidence>
<dbReference type="KEGG" id="bvo:Pan97_42120"/>
<protein>
    <submittedName>
        <fullName evidence="2">DinB superfamily protein</fullName>
    </submittedName>
</protein>
<organism evidence="2 3">
    <name type="scientific">Bremerella volcania</name>
    <dbReference type="NCBI Taxonomy" id="2527984"/>
    <lineage>
        <taxon>Bacteria</taxon>
        <taxon>Pseudomonadati</taxon>
        <taxon>Planctomycetota</taxon>
        <taxon>Planctomycetia</taxon>
        <taxon>Pirellulales</taxon>
        <taxon>Pirellulaceae</taxon>
        <taxon>Bremerella</taxon>
    </lineage>
</organism>
<dbReference type="InterPro" id="IPR024775">
    <property type="entry name" value="DinB-like"/>
</dbReference>